<dbReference type="RefSeq" id="WP_261516494.1">
    <property type="nucleotide sequence ID" value="NZ_JAODNV010000016.1"/>
</dbReference>
<accession>A0A9X2X9M5</accession>
<comment type="caution">
    <text evidence="3">The sequence shown here is derived from an EMBL/GenBank/DDBJ whole genome shotgun (WGS) entry which is preliminary data.</text>
</comment>
<reference evidence="3" key="1">
    <citation type="submission" date="2022-08" db="EMBL/GenBank/DDBJ databases">
        <title>Chelativorans sichuanense sp. nov., a paraffin oil-degrading bacterium isolated from a mixture of oil-based drill cuttings and paddy soil.</title>
        <authorList>
            <person name="Yu J."/>
            <person name="Liu H."/>
            <person name="Chen Q."/>
        </authorList>
    </citation>
    <scope>NUCLEOTIDE SEQUENCE</scope>
    <source>
        <strain evidence="3">SCAU 2101</strain>
    </source>
</reference>
<dbReference type="PANTHER" id="PTHR18964">
    <property type="entry name" value="ROK (REPRESSOR, ORF, KINASE) FAMILY"/>
    <property type="match status" value="1"/>
</dbReference>
<dbReference type="PANTHER" id="PTHR18964:SF149">
    <property type="entry name" value="BIFUNCTIONAL UDP-N-ACETYLGLUCOSAMINE 2-EPIMERASE_N-ACETYLMANNOSAMINE KINASE"/>
    <property type="match status" value="1"/>
</dbReference>
<dbReference type="EMBL" id="JAODNV010000016">
    <property type="protein sequence ID" value="MCT8991510.1"/>
    <property type="molecule type" value="Genomic_DNA"/>
</dbReference>
<dbReference type="SUPFAM" id="SSF46785">
    <property type="entry name" value="Winged helix' DNA-binding domain"/>
    <property type="match status" value="1"/>
</dbReference>
<feature type="region of interest" description="Disordered" evidence="2">
    <location>
        <begin position="401"/>
        <end position="421"/>
    </location>
</feature>
<organism evidence="3 4">
    <name type="scientific">Chelativorans petroleitrophicus</name>
    <dbReference type="NCBI Taxonomy" id="2975484"/>
    <lineage>
        <taxon>Bacteria</taxon>
        <taxon>Pseudomonadati</taxon>
        <taxon>Pseudomonadota</taxon>
        <taxon>Alphaproteobacteria</taxon>
        <taxon>Hyphomicrobiales</taxon>
        <taxon>Phyllobacteriaceae</taxon>
        <taxon>Chelativorans</taxon>
    </lineage>
</organism>
<sequence length="421" mass="45198">MQKQHRTIRQRAIAIGSNPERNRAHNRRVVLDVIRMHGHLGRAEIARFARLTSQAVANIVQELIEEGMLIDLGRQRNGRGQPPIQFAINPDGPVTAGVEVAADHMVTVLLDLSGRLRASATTPLERTDPENVPKHIAGEIRTLRGRLGPKAPRLLGIGVVMPGPFEIEGMTSVGPATLRGWTGVDPVPLLEKATGEAVTLDNDATAAAVGERLYGAGRQISNFCYLYFGVGLGLGVIHEGRPLRGAFGNAGEIGHVVITPRHRRPTYDPDAPLERVASVLALRERLMAAGIAAPTIEALEVLYEERHPVMMDWIREAANYLAPTVAMLENIFDPETVIFGGGLPDAVLDAVVNALEPLPMSVATRRNRGLPRVMRGQTGQLTAALGAAALPLLNEVSPHLSVAPAPQQPSAPLSSIALNQE</sequence>
<dbReference type="InterPro" id="IPR036388">
    <property type="entry name" value="WH-like_DNA-bd_sf"/>
</dbReference>
<dbReference type="InterPro" id="IPR036390">
    <property type="entry name" value="WH_DNA-bd_sf"/>
</dbReference>
<evidence type="ECO:0000256" key="1">
    <source>
        <dbReference type="ARBA" id="ARBA00006479"/>
    </source>
</evidence>
<dbReference type="SUPFAM" id="SSF53067">
    <property type="entry name" value="Actin-like ATPase domain"/>
    <property type="match status" value="1"/>
</dbReference>
<dbReference type="Gene3D" id="1.10.10.10">
    <property type="entry name" value="Winged helix-like DNA-binding domain superfamily/Winged helix DNA-binding domain"/>
    <property type="match status" value="1"/>
</dbReference>
<protein>
    <submittedName>
        <fullName evidence="3">ROK family protein</fullName>
    </submittedName>
</protein>
<dbReference type="AlphaFoldDB" id="A0A9X2X9M5"/>
<dbReference type="Pfam" id="PF00480">
    <property type="entry name" value="ROK"/>
    <property type="match status" value="1"/>
</dbReference>
<evidence type="ECO:0000313" key="4">
    <source>
        <dbReference type="Proteomes" id="UP001149009"/>
    </source>
</evidence>
<proteinExistence type="inferred from homology"/>
<name>A0A9X2X9M5_9HYPH</name>
<feature type="region of interest" description="Disordered" evidence="2">
    <location>
        <begin position="1"/>
        <end position="20"/>
    </location>
</feature>
<keyword evidence="4" id="KW-1185">Reference proteome</keyword>
<dbReference type="InterPro" id="IPR043129">
    <property type="entry name" value="ATPase_NBD"/>
</dbReference>
<dbReference type="Gene3D" id="3.30.420.40">
    <property type="match status" value="2"/>
</dbReference>
<gene>
    <name evidence="3" type="ORF">NYR54_14600</name>
</gene>
<evidence type="ECO:0000313" key="3">
    <source>
        <dbReference type="EMBL" id="MCT8991510.1"/>
    </source>
</evidence>
<dbReference type="Proteomes" id="UP001149009">
    <property type="component" value="Unassembled WGS sequence"/>
</dbReference>
<evidence type="ECO:0000256" key="2">
    <source>
        <dbReference type="SAM" id="MobiDB-lite"/>
    </source>
</evidence>
<dbReference type="InterPro" id="IPR000600">
    <property type="entry name" value="ROK"/>
</dbReference>
<comment type="similarity">
    <text evidence="1">Belongs to the ROK (NagC/XylR) family.</text>
</comment>